<dbReference type="Pfam" id="PF23167">
    <property type="entry name" value="DUF7057"/>
    <property type="match status" value="1"/>
</dbReference>
<sequence>MGQQIQREAISRYAYLFVALLAIIQSTLIVLSTDSSFSFIYNLSAPYTYLPFMVAIFVPSAVSYLITNAKSAIFYTNILIIAVLTVWITLWDAKNLELSYSQPQFTAFATLIVLFFFLLPWLQTRQLVGRWHIDYSHLLDFYIKNTLLMIIATVIGGLLVILLYLASFLFTIVNLSTLSQLIDNNFTLYSGFTLGFNIGLVFLRSIFEFRFSQFIHYIARFFLIILHLIAAIFVGGFLFSFVMKLSILEVGASAILWFLALNIILINLTYGNGHHQYQRVTWLNTLTLSSIILLNFFSLFSLYGILVRVNQYSWSVSRLYAFSIALFFTVIIFAYSFAIIRRRTLWAKSLGTINKVGIVGLMAAILMINSPIADFNRITANSILASIENGKIDVNPRLAFALKELGPKGQQAIERLKLNPNYTALLYTDIDIGNEKMSKSPKEAIIIAKNSAELPESWWSQTRESSCINNYHPPHCLGFMADINQDGQNEVIICRASPKSDSLACTIWQYQITDWKFIDHQISHYDSVAQRDNAWDKLLNGQFKLVPKEWLQVVPEQ</sequence>
<feature type="transmembrane region" description="Helical" evidence="1">
    <location>
        <begin position="73"/>
        <end position="91"/>
    </location>
</feature>
<dbReference type="InterPro" id="IPR055485">
    <property type="entry name" value="DUF7057"/>
</dbReference>
<protein>
    <recommendedName>
        <fullName evidence="2">DUF7057 domain-containing protein</fullName>
    </recommendedName>
</protein>
<keyword evidence="1" id="KW-0472">Membrane</keyword>
<evidence type="ECO:0000313" key="3">
    <source>
        <dbReference type="EMBL" id="EDU58548.1"/>
    </source>
</evidence>
<reference evidence="4" key="1">
    <citation type="submission" date="2008-04" db="EMBL/GenBank/DDBJ databases">
        <title>Draft genome sequence of Providencia stuartii (ATCC 25827).</title>
        <authorList>
            <person name="Sudarsanam P."/>
            <person name="Ley R."/>
            <person name="Guruge J."/>
            <person name="Turnbaugh P.J."/>
            <person name="Mahowald M."/>
            <person name="Liep D."/>
            <person name="Gordon J."/>
        </authorList>
    </citation>
    <scope>NUCLEOTIDE SEQUENCE [LARGE SCALE GENOMIC DNA]</scope>
    <source>
        <strain evidence="4">ATCC 25827</strain>
    </source>
</reference>
<keyword evidence="1" id="KW-0812">Transmembrane</keyword>
<feature type="transmembrane region" description="Helical" evidence="1">
    <location>
        <begin position="247"/>
        <end position="270"/>
    </location>
</feature>
<dbReference type="RefSeq" id="WP_004918084.1">
    <property type="nucleotide sequence ID" value="NZ_DS607663.1"/>
</dbReference>
<comment type="caution">
    <text evidence="3">The sequence shown here is derived from an EMBL/GenBank/DDBJ whole genome shotgun (WGS) entry which is preliminary data.</text>
</comment>
<dbReference type="AlphaFoldDB" id="A0AA87CTI9"/>
<feature type="transmembrane region" description="Helical" evidence="1">
    <location>
        <begin position="142"/>
        <end position="166"/>
    </location>
</feature>
<feature type="transmembrane region" description="Helical" evidence="1">
    <location>
        <begin position="352"/>
        <end position="372"/>
    </location>
</feature>
<proteinExistence type="predicted"/>
<evidence type="ECO:0000313" key="4">
    <source>
        <dbReference type="Proteomes" id="UP000004506"/>
    </source>
</evidence>
<feature type="transmembrane region" description="Helical" evidence="1">
    <location>
        <begin position="282"/>
        <end position="307"/>
    </location>
</feature>
<reference evidence="4" key="2">
    <citation type="submission" date="2008-04" db="EMBL/GenBank/DDBJ databases">
        <title>Draft genome sequence of Providencia stuartii(ATCC 25827).</title>
        <authorList>
            <person name="Sudarsanam P."/>
            <person name="Ley R."/>
            <person name="Guruge J."/>
            <person name="Turnbaugh P.J."/>
            <person name="Mahowald M."/>
            <person name="Liep D."/>
            <person name="Gordon J."/>
        </authorList>
    </citation>
    <scope>NUCLEOTIDE SEQUENCE [LARGE SCALE GENOMIC DNA]</scope>
    <source>
        <strain evidence="4">ATCC 25827</strain>
    </source>
</reference>
<feature type="transmembrane region" description="Helical" evidence="1">
    <location>
        <begin position="219"/>
        <end position="241"/>
    </location>
</feature>
<evidence type="ECO:0000256" key="1">
    <source>
        <dbReference type="SAM" id="Phobius"/>
    </source>
</evidence>
<feature type="transmembrane region" description="Helical" evidence="1">
    <location>
        <begin position="47"/>
        <end position="66"/>
    </location>
</feature>
<organism evidence="3 4">
    <name type="scientific">Providencia stuartii ATCC 25827</name>
    <dbReference type="NCBI Taxonomy" id="471874"/>
    <lineage>
        <taxon>Bacteria</taxon>
        <taxon>Pseudomonadati</taxon>
        <taxon>Pseudomonadota</taxon>
        <taxon>Gammaproteobacteria</taxon>
        <taxon>Enterobacterales</taxon>
        <taxon>Morganellaceae</taxon>
        <taxon>Providencia</taxon>
    </lineage>
</organism>
<reference evidence="3 4" key="3">
    <citation type="submission" date="2008-05" db="EMBL/GenBank/DDBJ databases">
        <authorList>
            <person name="Fulton L."/>
            <person name="Clifton S."/>
            <person name="Fulton B."/>
            <person name="Xu J."/>
            <person name="Minx P."/>
            <person name="Pepin K.H."/>
            <person name="Johnson M."/>
            <person name="Thiruvilangam P."/>
            <person name="Bhonagiri V."/>
            <person name="Nash W.E."/>
            <person name="Mardis E.R."/>
            <person name="Wilson R.K."/>
        </authorList>
    </citation>
    <scope>NUCLEOTIDE SEQUENCE [LARGE SCALE GENOMIC DNA]</scope>
    <source>
        <strain evidence="3 4">ATCC 25827</strain>
    </source>
</reference>
<feature type="transmembrane region" description="Helical" evidence="1">
    <location>
        <begin position="103"/>
        <end position="122"/>
    </location>
</feature>
<feature type="domain" description="DUF7057" evidence="2">
    <location>
        <begin position="442"/>
        <end position="555"/>
    </location>
</feature>
<feature type="transmembrane region" description="Helical" evidence="1">
    <location>
        <begin position="319"/>
        <end position="340"/>
    </location>
</feature>
<accession>A0AA87CTI9</accession>
<dbReference type="Proteomes" id="UP000004506">
    <property type="component" value="Unassembled WGS sequence"/>
</dbReference>
<feature type="transmembrane region" description="Helical" evidence="1">
    <location>
        <begin position="186"/>
        <end position="207"/>
    </location>
</feature>
<evidence type="ECO:0000259" key="2">
    <source>
        <dbReference type="Pfam" id="PF23167"/>
    </source>
</evidence>
<name>A0AA87CTI9_PROST</name>
<gene>
    <name evidence="3" type="ORF">PROSTU_01724</name>
</gene>
<keyword evidence="1" id="KW-1133">Transmembrane helix</keyword>
<feature type="transmembrane region" description="Helical" evidence="1">
    <location>
        <begin position="12"/>
        <end position="32"/>
    </location>
</feature>
<dbReference type="EMBL" id="ABJD02000101">
    <property type="protein sequence ID" value="EDU58548.1"/>
    <property type="molecule type" value="Genomic_DNA"/>
</dbReference>